<keyword evidence="7" id="KW-0862">Zinc</keyword>
<dbReference type="GO" id="GO:0008270">
    <property type="term" value="F:zinc ion binding"/>
    <property type="evidence" value="ECO:0007669"/>
    <property type="project" value="UniProtKB-KW"/>
</dbReference>
<organism evidence="11 12">
    <name type="scientific">Cicer arietinum</name>
    <name type="common">Chickpea</name>
    <name type="synonym">Garbanzo</name>
    <dbReference type="NCBI Taxonomy" id="3827"/>
    <lineage>
        <taxon>Eukaryota</taxon>
        <taxon>Viridiplantae</taxon>
        <taxon>Streptophyta</taxon>
        <taxon>Embryophyta</taxon>
        <taxon>Tracheophyta</taxon>
        <taxon>Spermatophyta</taxon>
        <taxon>Magnoliopsida</taxon>
        <taxon>eudicotyledons</taxon>
        <taxon>Gunneridae</taxon>
        <taxon>Pentapetalae</taxon>
        <taxon>rosids</taxon>
        <taxon>fabids</taxon>
        <taxon>Fabales</taxon>
        <taxon>Fabaceae</taxon>
        <taxon>Papilionoideae</taxon>
        <taxon>50 kb inversion clade</taxon>
        <taxon>NPAAA clade</taxon>
        <taxon>Hologalegina</taxon>
        <taxon>IRL clade</taxon>
        <taxon>Cicereae</taxon>
        <taxon>Cicer</taxon>
    </lineage>
</organism>
<protein>
    <recommendedName>
        <fullName evidence="2">RING-type E3 ubiquitin transferase</fullName>
        <ecNumber evidence="2">2.3.2.27</ecNumber>
    </recommendedName>
</protein>
<dbReference type="GO" id="GO:0016567">
    <property type="term" value="P:protein ubiquitination"/>
    <property type="evidence" value="ECO:0007669"/>
    <property type="project" value="TreeGrafter"/>
</dbReference>
<gene>
    <name evidence="12" type="primary">LOC101489349</name>
</gene>
<name>A0A1S2XHI8_CICAR</name>
<keyword evidence="3" id="KW-0808">Transferase</keyword>
<dbReference type="InterPro" id="IPR039525">
    <property type="entry name" value="RNF126-like_zinc-ribbon"/>
</dbReference>
<dbReference type="EC" id="2.3.2.27" evidence="2"/>
<dbReference type="InterPro" id="IPR001841">
    <property type="entry name" value="Znf_RING"/>
</dbReference>
<dbReference type="STRING" id="3827.A0A1S2XHI8"/>
<dbReference type="KEGG" id="cam:101489349"/>
<evidence type="ECO:0000256" key="9">
    <source>
        <dbReference type="SAM" id="MobiDB-lite"/>
    </source>
</evidence>
<feature type="region of interest" description="Disordered" evidence="9">
    <location>
        <begin position="215"/>
        <end position="237"/>
    </location>
</feature>
<dbReference type="OrthoDB" id="8062037at2759"/>
<dbReference type="Proteomes" id="UP000087171">
    <property type="component" value="Chromosome Ca1"/>
</dbReference>
<dbReference type="PROSITE" id="PS50089">
    <property type="entry name" value="ZF_RING_2"/>
    <property type="match status" value="1"/>
</dbReference>
<evidence type="ECO:0000256" key="2">
    <source>
        <dbReference type="ARBA" id="ARBA00012483"/>
    </source>
</evidence>
<keyword evidence="6" id="KW-0833">Ubl conjugation pathway</keyword>
<evidence type="ECO:0000256" key="8">
    <source>
        <dbReference type="PROSITE-ProRule" id="PRU00175"/>
    </source>
</evidence>
<proteinExistence type="predicted"/>
<reference evidence="12" key="2">
    <citation type="submission" date="2025-08" db="UniProtKB">
        <authorList>
            <consortium name="RefSeq"/>
        </authorList>
    </citation>
    <scope>IDENTIFICATION</scope>
    <source>
        <tissue evidence="12">Etiolated seedlings</tissue>
    </source>
</reference>
<comment type="catalytic activity">
    <reaction evidence="1">
        <text>S-ubiquitinyl-[E2 ubiquitin-conjugating enzyme]-L-cysteine + [acceptor protein]-L-lysine = [E2 ubiquitin-conjugating enzyme]-L-cysteine + N(6)-ubiquitinyl-[acceptor protein]-L-lysine.</text>
        <dbReference type="EC" id="2.3.2.27"/>
    </reaction>
</comment>
<dbReference type="GO" id="GO:0061630">
    <property type="term" value="F:ubiquitin protein ligase activity"/>
    <property type="evidence" value="ECO:0007669"/>
    <property type="project" value="UniProtKB-EC"/>
</dbReference>
<evidence type="ECO:0000313" key="11">
    <source>
        <dbReference type="Proteomes" id="UP000087171"/>
    </source>
</evidence>
<dbReference type="GeneID" id="101489349"/>
<feature type="compositionally biased region" description="Low complexity" evidence="9">
    <location>
        <begin position="215"/>
        <end position="225"/>
    </location>
</feature>
<keyword evidence="11" id="KW-1185">Reference proteome</keyword>
<evidence type="ECO:0000259" key="10">
    <source>
        <dbReference type="PROSITE" id="PS50089"/>
    </source>
</evidence>
<dbReference type="SMART" id="SM00184">
    <property type="entry name" value="RING"/>
    <property type="match status" value="1"/>
</dbReference>
<keyword evidence="4" id="KW-0479">Metal-binding</keyword>
<evidence type="ECO:0000256" key="6">
    <source>
        <dbReference type="ARBA" id="ARBA00022786"/>
    </source>
</evidence>
<dbReference type="GO" id="GO:0005737">
    <property type="term" value="C:cytoplasm"/>
    <property type="evidence" value="ECO:0007669"/>
    <property type="project" value="TreeGrafter"/>
</dbReference>
<evidence type="ECO:0000256" key="3">
    <source>
        <dbReference type="ARBA" id="ARBA00022679"/>
    </source>
</evidence>
<dbReference type="PANTHER" id="PTHR15710:SF240">
    <property type="entry name" value="RING-TYPE E3 UBIQUITIN TRANSFERASE"/>
    <property type="match status" value="1"/>
</dbReference>
<dbReference type="SUPFAM" id="SSF57850">
    <property type="entry name" value="RING/U-box"/>
    <property type="match status" value="1"/>
</dbReference>
<evidence type="ECO:0000256" key="1">
    <source>
        <dbReference type="ARBA" id="ARBA00000900"/>
    </source>
</evidence>
<dbReference type="PaxDb" id="3827-XP_004488573.1"/>
<evidence type="ECO:0000313" key="12">
    <source>
        <dbReference type="RefSeq" id="XP_004488573.1"/>
    </source>
</evidence>
<accession>A0A1S2XHI8</accession>
<evidence type="ECO:0000256" key="7">
    <source>
        <dbReference type="ARBA" id="ARBA00022833"/>
    </source>
</evidence>
<dbReference type="InterPro" id="IPR013083">
    <property type="entry name" value="Znf_RING/FYVE/PHD"/>
</dbReference>
<evidence type="ECO:0000256" key="5">
    <source>
        <dbReference type="ARBA" id="ARBA00022771"/>
    </source>
</evidence>
<dbReference type="AlphaFoldDB" id="A0A1S2XHI8"/>
<dbReference type="Pfam" id="PF13639">
    <property type="entry name" value="zf-RING_2"/>
    <property type="match status" value="1"/>
</dbReference>
<dbReference type="RefSeq" id="XP_004488573.1">
    <property type="nucleotide sequence ID" value="XM_004488516.3"/>
</dbReference>
<dbReference type="PANTHER" id="PTHR15710">
    <property type="entry name" value="E3 UBIQUITIN-PROTEIN LIGASE PRAJA"/>
    <property type="match status" value="1"/>
</dbReference>
<dbReference type="Gene3D" id="3.30.40.10">
    <property type="entry name" value="Zinc/RING finger domain, C3HC4 (zinc finger)"/>
    <property type="match status" value="1"/>
</dbReference>
<keyword evidence="5 8" id="KW-0863">Zinc-finger</keyword>
<dbReference type="eggNOG" id="KOG0800">
    <property type="taxonomic scope" value="Eukaryota"/>
</dbReference>
<evidence type="ECO:0000256" key="4">
    <source>
        <dbReference type="ARBA" id="ARBA00022723"/>
    </source>
</evidence>
<dbReference type="Pfam" id="PF14369">
    <property type="entry name" value="Zn_ribbon_19"/>
    <property type="match status" value="1"/>
</dbReference>
<feature type="domain" description="RING-type" evidence="10">
    <location>
        <begin position="112"/>
        <end position="153"/>
    </location>
</feature>
<reference evidence="11" key="1">
    <citation type="journal article" date="2013" name="Nat. Biotechnol.">
        <title>Draft genome sequence of chickpea (Cicer arietinum) provides a resource for trait improvement.</title>
        <authorList>
            <person name="Varshney R.K."/>
            <person name="Song C."/>
            <person name="Saxena R.K."/>
            <person name="Azam S."/>
            <person name="Yu S."/>
            <person name="Sharpe A.G."/>
            <person name="Cannon S."/>
            <person name="Baek J."/>
            <person name="Rosen B.D."/>
            <person name="Tar'an B."/>
            <person name="Millan T."/>
            <person name="Zhang X."/>
            <person name="Ramsay L.D."/>
            <person name="Iwata A."/>
            <person name="Wang Y."/>
            <person name="Nelson W."/>
            <person name="Farmer A.D."/>
            <person name="Gaur P.M."/>
            <person name="Soderlund C."/>
            <person name="Penmetsa R.V."/>
            <person name="Xu C."/>
            <person name="Bharti A.K."/>
            <person name="He W."/>
            <person name="Winter P."/>
            <person name="Zhao S."/>
            <person name="Hane J.K."/>
            <person name="Carrasquilla-Garcia N."/>
            <person name="Condie J.A."/>
            <person name="Upadhyaya H.D."/>
            <person name="Luo M.C."/>
            <person name="Thudi M."/>
            <person name="Gowda C.L."/>
            <person name="Singh N.P."/>
            <person name="Lichtenzveig J."/>
            <person name="Gali K.K."/>
            <person name="Rubio J."/>
            <person name="Nadarajan N."/>
            <person name="Dolezel J."/>
            <person name="Bansal K.C."/>
            <person name="Xu X."/>
            <person name="Edwards D."/>
            <person name="Zhang G."/>
            <person name="Kahl G."/>
            <person name="Gil J."/>
            <person name="Singh K.B."/>
            <person name="Datta S.K."/>
            <person name="Jackson S.A."/>
            <person name="Wang J."/>
            <person name="Cook D.R."/>
        </authorList>
    </citation>
    <scope>NUCLEOTIDE SEQUENCE [LARGE SCALE GENOMIC DNA]</scope>
    <source>
        <strain evidence="11">cv. CDC Frontier</strain>
    </source>
</reference>
<sequence>MTTTAIPTADSELKTYWCHECDMSVSLTSSPTPNPLLCPQCHTHFLELMDSPFSQNDAESLLPSSLFDVVFQDALSLLSPSPRKTRAAIIVPIITVTPTILSLLDPNGVVFCAVCREQIFVDSEAKQLPCDHLYHSDCITPWLHLRSSCPLCRFHMSEREEDDNDDNGEEEDLNASDMMRQMVVRLSELSEDDFYGLRITLNHIASRHALLHSNASGAGDSPAPGGEIGAEGVDGES</sequence>